<keyword evidence="1" id="KW-0812">Transmembrane</keyword>
<accession>A0A6I4NXR1</accession>
<dbReference type="AlphaFoldDB" id="A0A6I4NXR1"/>
<name>A0A6I4NXR1_9MICO</name>
<evidence type="ECO:0000313" key="3">
    <source>
        <dbReference type="Proteomes" id="UP000438182"/>
    </source>
</evidence>
<keyword evidence="1" id="KW-1133">Transmembrane helix</keyword>
<dbReference type="EMBL" id="WSTA01000004">
    <property type="protein sequence ID" value="MWB97305.1"/>
    <property type="molecule type" value="Genomic_DNA"/>
</dbReference>
<keyword evidence="1" id="KW-0472">Membrane</keyword>
<feature type="transmembrane region" description="Helical" evidence="1">
    <location>
        <begin position="51"/>
        <end position="68"/>
    </location>
</feature>
<feature type="transmembrane region" description="Helical" evidence="1">
    <location>
        <begin position="74"/>
        <end position="103"/>
    </location>
</feature>
<dbReference type="Proteomes" id="UP000438182">
    <property type="component" value="Unassembled WGS sequence"/>
</dbReference>
<sequence>MAIAMWWPAFTLGAWGDLFFDQLLTVWVASTVMVFVVLLQPRPYPRRALQVALLLIPTLWLVLTFVPADDDENFGVLLGEILALTVALLGIPFTIWTLARLVWPEFGSQLGRGRRLVAILALVVTTVGSYALGANQEHFLTCEDFSISGNSEPPGCVHEPTPAPAP</sequence>
<evidence type="ECO:0000256" key="1">
    <source>
        <dbReference type="SAM" id="Phobius"/>
    </source>
</evidence>
<comment type="caution">
    <text evidence="2">The sequence shown here is derived from an EMBL/GenBank/DDBJ whole genome shotgun (WGS) entry which is preliminary data.</text>
</comment>
<gene>
    <name evidence="2" type="ORF">GB864_01825</name>
</gene>
<keyword evidence="3" id="KW-1185">Reference proteome</keyword>
<proteinExistence type="predicted"/>
<protein>
    <submittedName>
        <fullName evidence="2">Uncharacterized protein</fullName>
    </submittedName>
</protein>
<reference evidence="2 3" key="1">
    <citation type="submission" date="2019-12" db="EMBL/GenBank/DDBJ databases">
        <authorList>
            <person name="Kim Y.S."/>
        </authorList>
    </citation>
    <scope>NUCLEOTIDE SEQUENCE [LARGE SCALE GENOMIC DNA]</scope>
    <source>
        <strain evidence="2 3">MMS17-SY077</strain>
    </source>
</reference>
<evidence type="ECO:0000313" key="2">
    <source>
        <dbReference type="EMBL" id="MWB97305.1"/>
    </source>
</evidence>
<organism evidence="2 3">
    <name type="scientific">Agromyces seonyuensis</name>
    <dbReference type="NCBI Taxonomy" id="2662446"/>
    <lineage>
        <taxon>Bacteria</taxon>
        <taxon>Bacillati</taxon>
        <taxon>Actinomycetota</taxon>
        <taxon>Actinomycetes</taxon>
        <taxon>Micrococcales</taxon>
        <taxon>Microbacteriaceae</taxon>
        <taxon>Agromyces</taxon>
    </lineage>
</organism>
<feature type="transmembrane region" description="Helical" evidence="1">
    <location>
        <begin position="115"/>
        <end position="133"/>
    </location>
</feature>
<feature type="transmembrane region" description="Helical" evidence="1">
    <location>
        <begin position="20"/>
        <end position="39"/>
    </location>
</feature>